<evidence type="ECO:0000259" key="5">
    <source>
        <dbReference type="Pfam" id="PF03717"/>
    </source>
</evidence>
<gene>
    <name evidence="6" type="ORF">OM076_31580</name>
</gene>
<dbReference type="SUPFAM" id="SSF56601">
    <property type="entry name" value="beta-lactamase/transpeptidase-like"/>
    <property type="match status" value="1"/>
</dbReference>
<dbReference type="GO" id="GO:0005886">
    <property type="term" value="C:plasma membrane"/>
    <property type="evidence" value="ECO:0007669"/>
    <property type="project" value="TreeGrafter"/>
</dbReference>
<dbReference type="InterPro" id="IPR012338">
    <property type="entry name" value="Beta-lactam/transpept-like"/>
</dbReference>
<proteinExistence type="inferred from homology"/>
<dbReference type="GO" id="GO:0071555">
    <property type="term" value="P:cell wall organization"/>
    <property type="evidence" value="ECO:0007669"/>
    <property type="project" value="TreeGrafter"/>
</dbReference>
<evidence type="ECO:0000259" key="4">
    <source>
        <dbReference type="Pfam" id="PF00905"/>
    </source>
</evidence>
<comment type="caution">
    <text evidence="6">The sequence shown here is derived from an EMBL/GenBank/DDBJ whole genome shotgun (WGS) entry which is preliminary data.</text>
</comment>
<dbReference type="Gene3D" id="3.90.1310.10">
    <property type="entry name" value="Penicillin-binding protein 2a (Domain 2)"/>
    <property type="match status" value="1"/>
</dbReference>
<dbReference type="Proteomes" id="UP001149140">
    <property type="component" value="Unassembled WGS sequence"/>
</dbReference>
<evidence type="ECO:0000256" key="3">
    <source>
        <dbReference type="ARBA" id="ARBA00023136"/>
    </source>
</evidence>
<sequence length="550" mass="57662">MQLVERRIGLLFAVFLLALAIGATKAAWLGVVKAGPLKRAAVTQQEADIQIPARRGTISDINGNDLAVSEPAYDIAASTYLMPDVTKAAAQLAPLIGQPEAVLLGKLAKRTNFVYVGRGVAAANADQIQKLKLPGLTFIPRYKREYPHDYSAAQLLGSTGTDDQGLGGLEYSLDKKLTGTGGVRRVVKDAMGQPIEMRDTKPVRPGHNVRLTLDANIQESAEDVLKEVGAKWKPKGATAIVMDPNSGAILALANWPLVNANALEEAPEYARQNRAIGATYEPGSTFKAFTVAAALEDGKVTPDTTFDLPPELQVADRTIKDAEAHGYETKSVSDILKVSSNIGAVLIAKQVGTTAFDAWIHKWGFGKPTGVDLPGEQQGIVLPLKDYSGATMGNLPIGQGIAVTPMQMAAGYAAIANGGILRPPHIVASVGGKKTKEPAGHRVISAATAASLRTMLEGVLGPGGTASGAAIEGYDLAGKTGTAEKPVNGTYSKDKYVASFVGFAPAKAPKLLVSVMVDEPNGDIYGGQVAAPAWKEIVNFSLGYLKIPPG</sequence>
<organism evidence="6 7">
    <name type="scientific">Solirubrobacter ginsenosidimutans</name>
    <dbReference type="NCBI Taxonomy" id="490573"/>
    <lineage>
        <taxon>Bacteria</taxon>
        <taxon>Bacillati</taxon>
        <taxon>Actinomycetota</taxon>
        <taxon>Thermoleophilia</taxon>
        <taxon>Solirubrobacterales</taxon>
        <taxon>Solirubrobacteraceae</taxon>
        <taxon>Solirubrobacter</taxon>
    </lineage>
</organism>
<dbReference type="RefSeq" id="WP_270044104.1">
    <property type="nucleotide sequence ID" value="NZ_JAPDOD010000038.1"/>
</dbReference>
<dbReference type="PANTHER" id="PTHR30627:SF1">
    <property type="entry name" value="PEPTIDOGLYCAN D,D-TRANSPEPTIDASE FTSI"/>
    <property type="match status" value="1"/>
</dbReference>
<feature type="domain" description="Penicillin-binding protein transpeptidase" evidence="4">
    <location>
        <begin position="238"/>
        <end position="538"/>
    </location>
</feature>
<keyword evidence="3" id="KW-0472">Membrane</keyword>
<dbReference type="SUPFAM" id="SSF56519">
    <property type="entry name" value="Penicillin binding protein dimerisation domain"/>
    <property type="match status" value="1"/>
</dbReference>
<dbReference type="EMBL" id="JAPDOD010000038">
    <property type="protein sequence ID" value="MDA0164853.1"/>
    <property type="molecule type" value="Genomic_DNA"/>
</dbReference>
<name>A0A9X3N0K6_9ACTN</name>
<dbReference type="InterPro" id="IPR005311">
    <property type="entry name" value="PBP_dimer"/>
</dbReference>
<dbReference type="InterPro" id="IPR001460">
    <property type="entry name" value="PCN-bd_Tpept"/>
</dbReference>
<protein>
    <submittedName>
        <fullName evidence="6">Penicillin-binding protein 2</fullName>
    </submittedName>
</protein>
<reference evidence="6" key="1">
    <citation type="submission" date="2022-10" db="EMBL/GenBank/DDBJ databases">
        <title>The WGS of Solirubrobacter ginsenosidimutans DSM 21036.</title>
        <authorList>
            <person name="Jiang Z."/>
        </authorList>
    </citation>
    <scope>NUCLEOTIDE SEQUENCE</scope>
    <source>
        <strain evidence="6">DSM 21036</strain>
    </source>
</reference>
<dbReference type="Gene3D" id="3.30.450.330">
    <property type="match status" value="1"/>
</dbReference>
<dbReference type="InterPro" id="IPR050515">
    <property type="entry name" value="Beta-lactam/transpept"/>
</dbReference>
<evidence type="ECO:0000313" key="6">
    <source>
        <dbReference type="EMBL" id="MDA0164853.1"/>
    </source>
</evidence>
<dbReference type="PANTHER" id="PTHR30627">
    <property type="entry name" value="PEPTIDOGLYCAN D,D-TRANSPEPTIDASE"/>
    <property type="match status" value="1"/>
</dbReference>
<dbReference type="Gene3D" id="3.40.710.10">
    <property type="entry name" value="DD-peptidase/beta-lactamase superfamily"/>
    <property type="match status" value="1"/>
</dbReference>
<dbReference type="InterPro" id="IPR036138">
    <property type="entry name" value="PBP_dimer_sf"/>
</dbReference>
<evidence type="ECO:0000256" key="2">
    <source>
        <dbReference type="ARBA" id="ARBA00007171"/>
    </source>
</evidence>
<dbReference type="AlphaFoldDB" id="A0A9X3N0K6"/>
<feature type="domain" description="Penicillin-binding protein dimerisation" evidence="5">
    <location>
        <begin position="51"/>
        <end position="196"/>
    </location>
</feature>
<evidence type="ECO:0000313" key="7">
    <source>
        <dbReference type="Proteomes" id="UP001149140"/>
    </source>
</evidence>
<dbReference type="GO" id="GO:0008658">
    <property type="term" value="F:penicillin binding"/>
    <property type="evidence" value="ECO:0007669"/>
    <property type="project" value="InterPro"/>
</dbReference>
<dbReference type="Pfam" id="PF00905">
    <property type="entry name" value="Transpeptidase"/>
    <property type="match status" value="1"/>
</dbReference>
<keyword evidence="7" id="KW-1185">Reference proteome</keyword>
<comment type="similarity">
    <text evidence="2">Belongs to the transpeptidase family.</text>
</comment>
<accession>A0A9X3N0K6</accession>
<comment type="subcellular location">
    <subcellularLocation>
        <location evidence="1">Membrane</location>
    </subcellularLocation>
</comment>
<evidence type="ECO:0000256" key="1">
    <source>
        <dbReference type="ARBA" id="ARBA00004370"/>
    </source>
</evidence>
<dbReference type="Pfam" id="PF03717">
    <property type="entry name" value="PBP_dimer"/>
    <property type="match status" value="1"/>
</dbReference>